<feature type="region of interest" description="Disordered" evidence="2">
    <location>
        <begin position="40"/>
        <end position="65"/>
    </location>
</feature>
<keyword evidence="4" id="KW-1185">Reference proteome</keyword>
<sequence length="419" mass="49436">MEIQQLTQKIEEMNEHMNRLMEQQEESSSKQHHLLQQLTIRNSLQPNRRGDENNNKENPSTTAINSLSSSHSATLLMDLMKNSTLIQQIVLDPLKLKCMNDMKFHKKRSIDSSSFIDYISVGVMSSIQPRYMNLTLSMLRMGWLLNFEHKRVFVLDPIPKRKELETNSAYESVFWKKKQFFIDGYEMTSEEIDQHLKKKKNNEETLYLDQHSLDLVQNYFVNIFEHVDPNFISMKADSSFDGWSDEWKRSQSAFIYALKYVVERFSSPWYFVVDTDSYVDSHCLGNFFQYYGQWTYFCPLALGDSKQGFMGGPGLMFNHRVKDILQKHIKECVENTKKGGSWDIGLNGDHRIERCLKHGGITIQHAKEFIQAHWTRDEYEYKSMKCVMSLHYVKTVEDQREKFEKELAKYCEGHLYSYL</sequence>
<evidence type="ECO:0000313" key="3">
    <source>
        <dbReference type="EMBL" id="KAF0973627.1"/>
    </source>
</evidence>
<dbReference type="EMBL" id="VFQX01000060">
    <property type="protein sequence ID" value="KAF0973627.1"/>
    <property type="molecule type" value="Genomic_DNA"/>
</dbReference>
<dbReference type="VEuPathDB" id="AmoebaDB:NF0002130"/>
<name>A0A6A5B858_NAEFO</name>
<feature type="compositionally biased region" description="Polar residues" evidence="2">
    <location>
        <begin position="56"/>
        <end position="65"/>
    </location>
</feature>
<organism evidence="3 4">
    <name type="scientific">Naegleria fowleri</name>
    <name type="common">Brain eating amoeba</name>
    <dbReference type="NCBI Taxonomy" id="5763"/>
    <lineage>
        <taxon>Eukaryota</taxon>
        <taxon>Discoba</taxon>
        <taxon>Heterolobosea</taxon>
        <taxon>Tetramitia</taxon>
        <taxon>Eutetramitia</taxon>
        <taxon>Vahlkampfiidae</taxon>
        <taxon>Naegleria</taxon>
    </lineage>
</organism>
<reference evidence="3 4" key="1">
    <citation type="journal article" date="2019" name="Sci. Rep.">
        <title>Nanopore sequencing improves the draft genome of the human pathogenic amoeba Naegleria fowleri.</title>
        <authorList>
            <person name="Liechti N."/>
            <person name="Schurch N."/>
            <person name="Bruggmann R."/>
            <person name="Wittwer M."/>
        </authorList>
    </citation>
    <scope>NUCLEOTIDE SEQUENCE [LARGE SCALE GENOMIC DNA]</scope>
    <source>
        <strain evidence="3 4">ATCC 30894</strain>
    </source>
</reference>
<evidence type="ECO:0000256" key="1">
    <source>
        <dbReference type="SAM" id="Coils"/>
    </source>
</evidence>
<dbReference type="AlphaFoldDB" id="A0A6A5B858"/>
<feature type="coiled-coil region" evidence="1">
    <location>
        <begin position="3"/>
        <end position="30"/>
    </location>
</feature>
<dbReference type="GeneID" id="68115549"/>
<dbReference type="Proteomes" id="UP000444721">
    <property type="component" value="Unassembled WGS sequence"/>
</dbReference>
<comment type="caution">
    <text evidence="3">The sequence shown here is derived from an EMBL/GenBank/DDBJ whole genome shotgun (WGS) entry which is preliminary data.</text>
</comment>
<dbReference type="VEuPathDB" id="AmoebaDB:NfTy_090470"/>
<protein>
    <submittedName>
        <fullName evidence="3">Uncharacterized protein</fullName>
    </submittedName>
</protein>
<dbReference type="OrthoDB" id="10363990at2759"/>
<accession>A0A6A5B858</accession>
<evidence type="ECO:0000313" key="4">
    <source>
        <dbReference type="Proteomes" id="UP000444721"/>
    </source>
</evidence>
<proteinExistence type="predicted"/>
<evidence type="ECO:0000256" key="2">
    <source>
        <dbReference type="SAM" id="MobiDB-lite"/>
    </source>
</evidence>
<gene>
    <name evidence="3" type="ORF">FDP41_008331</name>
</gene>
<dbReference type="RefSeq" id="XP_044558340.1">
    <property type="nucleotide sequence ID" value="XM_044712174.1"/>
</dbReference>
<dbReference type="VEuPathDB" id="AmoebaDB:FDP41_008331"/>
<keyword evidence="1" id="KW-0175">Coiled coil</keyword>